<evidence type="ECO:0000313" key="3">
    <source>
        <dbReference type="Proteomes" id="UP000033710"/>
    </source>
</evidence>
<dbReference type="GeneID" id="27672266"/>
<dbReference type="AlphaFoldDB" id="A0A0F2LTJ8"/>
<evidence type="ECO:0000256" key="1">
    <source>
        <dbReference type="SAM" id="MobiDB-lite"/>
    </source>
</evidence>
<reference evidence="2 3" key="1">
    <citation type="journal article" date="2014" name="BMC Genomics">
        <title>Comparative genomics of the major fungal agents of human and animal Sporotrichosis: Sporothrix schenckii and Sporothrix brasiliensis.</title>
        <authorList>
            <person name="Teixeira M.M."/>
            <person name="de Almeida L.G."/>
            <person name="Kubitschek-Barreira P."/>
            <person name="Alves F.L."/>
            <person name="Kioshima E.S."/>
            <person name="Abadio A.K."/>
            <person name="Fernandes L."/>
            <person name="Derengowski L.S."/>
            <person name="Ferreira K.S."/>
            <person name="Souza R.C."/>
            <person name="Ruiz J.C."/>
            <person name="de Andrade N.C."/>
            <person name="Paes H.C."/>
            <person name="Nicola A.M."/>
            <person name="Albuquerque P."/>
            <person name="Gerber A.L."/>
            <person name="Martins V.P."/>
            <person name="Peconick L.D."/>
            <person name="Neto A.V."/>
            <person name="Chaucanez C.B."/>
            <person name="Silva P.A."/>
            <person name="Cunha O.L."/>
            <person name="de Oliveira F.F."/>
            <person name="dos Santos T.C."/>
            <person name="Barros A.L."/>
            <person name="Soares M.A."/>
            <person name="de Oliveira L.M."/>
            <person name="Marini M.M."/>
            <person name="Villalobos-Duno H."/>
            <person name="Cunha M.M."/>
            <person name="de Hoog S."/>
            <person name="da Silveira J.F."/>
            <person name="Henrissat B."/>
            <person name="Nino-Vega G.A."/>
            <person name="Cisalpino P.S."/>
            <person name="Mora-Montes H.M."/>
            <person name="Almeida S.R."/>
            <person name="Stajich J.E."/>
            <person name="Lopes-Bezerra L.M."/>
            <person name="Vasconcelos A.T."/>
            <person name="Felipe M.S."/>
        </authorList>
    </citation>
    <scope>NUCLEOTIDE SEQUENCE [LARGE SCALE GENOMIC DNA]</scope>
    <source>
        <strain evidence="2 3">1099-18</strain>
    </source>
</reference>
<dbReference type="Proteomes" id="UP000033710">
    <property type="component" value="Unassembled WGS sequence"/>
</dbReference>
<reference evidence="2 3" key="2">
    <citation type="journal article" date="2015" name="Eukaryot. Cell">
        <title>Asexual propagation of a virulent clone complex in a human and feline outbreak of sporotrichosis.</title>
        <authorList>
            <person name="Teixeira Mde M."/>
            <person name="Rodrigues A.M."/>
            <person name="Tsui C.K."/>
            <person name="de Almeida L.G."/>
            <person name="Van Diepeningen A.D."/>
            <person name="van den Ende B.G."/>
            <person name="Fernandes G.F."/>
            <person name="Kano R."/>
            <person name="Hamelin R.C."/>
            <person name="Lopes-Bezerra L.M."/>
            <person name="Vasconcelos A.T."/>
            <person name="de Hoog S."/>
            <person name="de Camargo Z.P."/>
            <person name="Felipe M.S."/>
        </authorList>
    </citation>
    <scope>NUCLEOTIDE SEQUENCE [LARGE SCALE GENOMIC DNA]</scope>
    <source>
        <strain evidence="2 3">1099-18</strain>
    </source>
</reference>
<name>A0A0F2LTJ8_SPOSC</name>
<dbReference type="VEuPathDB" id="FungiDB:SPSK_10667"/>
<protein>
    <submittedName>
        <fullName evidence="2">Uncharacterized protein</fullName>
    </submittedName>
</protein>
<dbReference type="KEGG" id="ssck:SPSK_10667"/>
<evidence type="ECO:0000313" key="2">
    <source>
        <dbReference type="EMBL" id="KJR80803.1"/>
    </source>
</evidence>
<sequence>MGIMETAAWQEKAAKGKWHSRAVESQVHVDEAKIDSGGRCAAVFYEEQPTAKPINGARSEEWLEDQGPERTSPARLTTEMHIADQSPLRG</sequence>
<accession>A0A0F2LTJ8</accession>
<dbReference type="EMBL" id="AXCR01000012">
    <property type="protein sequence ID" value="KJR80803.1"/>
    <property type="molecule type" value="Genomic_DNA"/>
</dbReference>
<organism evidence="2 3">
    <name type="scientific">Sporothrix schenckii 1099-18</name>
    <dbReference type="NCBI Taxonomy" id="1397361"/>
    <lineage>
        <taxon>Eukaryota</taxon>
        <taxon>Fungi</taxon>
        <taxon>Dikarya</taxon>
        <taxon>Ascomycota</taxon>
        <taxon>Pezizomycotina</taxon>
        <taxon>Sordariomycetes</taxon>
        <taxon>Sordariomycetidae</taxon>
        <taxon>Ophiostomatales</taxon>
        <taxon>Ophiostomataceae</taxon>
        <taxon>Sporothrix</taxon>
    </lineage>
</organism>
<comment type="caution">
    <text evidence="2">The sequence shown here is derived from an EMBL/GenBank/DDBJ whole genome shotgun (WGS) entry which is preliminary data.</text>
</comment>
<gene>
    <name evidence="2" type="ORF">SPSK_10667</name>
</gene>
<dbReference type="RefSeq" id="XP_016583479.1">
    <property type="nucleotide sequence ID" value="XM_016736989.1"/>
</dbReference>
<feature type="region of interest" description="Disordered" evidence="1">
    <location>
        <begin position="49"/>
        <end position="90"/>
    </location>
</feature>
<proteinExistence type="predicted"/>